<evidence type="ECO:0000256" key="4">
    <source>
        <dbReference type="ARBA" id="ARBA00022989"/>
    </source>
</evidence>
<keyword evidence="9" id="KW-1185">Reference proteome</keyword>
<evidence type="ECO:0000313" key="8">
    <source>
        <dbReference type="EMBL" id="KAF8822478.1"/>
    </source>
</evidence>
<protein>
    <recommendedName>
        <fullName evidence="10">Reactive oxygen species modulator 1</fullName>
    </recommendedName>
</protein>
<dbReference type="InterPro" id="IPR018450">
    <property type="entry name" value="Romo1/Mgr2"/>
</dbReference>
<evidence type="ECO:0000256" key="3">
    <source>
        <dbReference type="ARBA" id="ARBA00022692"/>
    </source>
</evidence>
<accession>A0ABQ7JEQ5</accession>
<dbReference type="Proteomes" id="UP000823046">
    <property type="component" value="Unassembled WGS sequence"/>
</dbReference>
<proteinExistence type="inferred from homology"/>
<keyword evidence="5 7" id="KW-0472">Membrane</keyword>
<evidence type="ECO:0000256" key="6">
    <source>
        <dbReference type="SAM" id="MobiDB-lite"/>
    </source>
</evidence>
<comment type="caution">
    <text evidence="8">The sequence shown here is derived from an EMBL/GenBank/DDBJ whole genome shotgun (WGS) entry which is preliminary data.</text>
</comment>
<feature type="transmembrane region" description="Helical" evidence="7">
    <location>
        <begin position="178"/>
        <end position="201"/>
    </location>
</feature>
<keyword evidence="3 7" id="KW-0812">Transmembrane</keyword>
<organism evidence="8 9">
    <name type="scientific">Cardiosporidium cionae</name>
    <dbReference type="NCBI Taxonomy" id="476202"/>
    <lineage>
        <taxon>Eukaryota</taxon>
        <taxon>Sar</taxon>
        <taxon>Alveolata</taxon>
        <taxon>Apicomplexa</taxon>
        <taxon>Aconoidasida</taxon>
        <taxon>Nephromycida</taxon>
        <taxon>Cardiosporidium</taxon>
    </lineage>
</organism>
<feature type="transmembrane region" description="Helical" evidence="7">
    <location>
        <begin position="150"/>
        <end position="172"/>
    </location>
</feature>
<dbReference type="SMART" id="SM01378">
    <property type="entry name" value="Romo1"/>
    <property type="match status" value="1"/>
</dbReference>
<feature type="compositionally biased region" description="Polar residues" evidence="6">
    <location>
        <begin position="8"/>
        <end position="19"/>
    </location>
</feature>
<sequence length="225" mass="24589">MGWWPFGGSSTDAKSSQAKSEFDEYVPPPPGSSPFAEPPTPPVWMKNTPVQNRPSEFSGFSDPPPVPKFESSLDSKKFTGGGSQFSSFPFKSSSQSSDYNPSELEKFASPYSETSGLDDDKYLRLEKANTWEDRVFTSQRSRACFERVKMGIKMGAAVGGIFGGLTGLYASVVHRNVLILPLSIVGGGVSFGFFLGCGMIVRCESLTSKNQHFNRITLESPHSRE</sequence>
<feature type="compositionally biased region" description="Pro residues" evidence="6">
    <location>
        <begin position="26"/>
        <end position="42"/>
    </location>
</feature>
<comment type="similarity">
    <text evidence="2">Belongs to the MGR2 family.</text>
</comment>
<name>A0ABQ7JEQ5_9APIC</name>
<evidence type="ECO:0000256" key="7">
    <source>
        <dbReference type="SAM" id="Phobius"/>
    </source>
</evidence>
<evidence type="ECO:0000256" key="2">
    <source>
        <dbReference type="ARBA" id="ARBA00007839"/>
    </source>
</evidence>
<evidence type="ECO:0000256" key="5">
    <source>
        <dbReference type="ARBA" id="ARBA00023136"/>
    </source>
</evidence>
<evidence type="ECO:0008006" key="10">
    <source>
        <dbReference type="Google" id="ProtNLM"/>
    </source>
</evidence>
<dbReference type="PANTHER" id="PTHR28525:SF1">
    <property type="entry name" value="REACTIVE OXYGEN SPECIES MODULATOR 1"/>
    <property type="match status" value="1"/>
</dbReference>
<feature type="region of interest" description="Disordered" evidence="6">
    <location>
        <begin position="1"/>
        <end position="75"/>
    </location>
</feature>
<dbReference type="Pfam" id="PF10247">
    <property type="entry name" value="Romo1"/>
    <property type="match status" value="1"/>
</dbReference>
<keyword evidence="4 7" id="KW-1133">Transmembrane helix</keyword>
<dbReference type="EMBL" id="JADAQX010000051">
    <property type="protein sequence ID" value="KAF8822478.1"/>
    <property type="molecule type" value="Genomic_DNA"/>
</dbReference>
<dbReference type="PANTHER" id="PTHR28525">
    <property type="entry name" value="REACTIVE OXYGEN SPECIES MODULATOR 1"/>
    <property type="match status" value="1"/>
</dbReference>
<evidence type="ECO:0000256" key="1">
    <source>
        <dbReference type="ARBA" id="ARBA00004370"/>
    </source>
</evidence>
<gene>
    <name evidence="8" type="ORF">IE077_003702</name>
</gene>
<reference evidence="8 9" key="1">
    <citation type="journal article" date="2020" name="bioRxiv">
        <title>Metabolic contributions of an alphaproteobacterial endosymbiont in the apicomplexan Cardiosporidium cionae.</title>
        <authorList>
            <person name="Hunter E.S."/>
            <person name="Paight C.J."/>
            <person name="Lane C.E."/>
        </authorList>
    </citation>
    <scope>NUCLEOTIDE SEQUENCE [LARGE SCALE GENOMIC DNA]</scope>
    <source>
        <strain evidence="8">ESH_2018</strain>
    </source>
</reference>
<evidence type="ECO:0000313" key="9">
    <source>
        <dbReference type="Proteomes" id="UP000823046"/>
    </source>
</evidence>
<comment type="subcellular location">
    <subcellularLocation>
        <location evidence="1">Membrane</location>
    </subcellularLocation>
</comment>